<accession>A0A1I0NJ41</accession>
<evidence type="ECO:0000313" key="2">
    <source>
        <dbReference type="EMBL" id="SEW01319.1"/>
    </source>
</evidence>
<reference evidence="3" key="1">
    <citation type="submission" date="2016-10" db="EMBL/GenBank/DDBJ databases">
        <authorList>
            <person name="Varghese N."/>
        </authorList>
    </citation>
    <scope>NUCLEOTIDE SEQUENCE [LARGE SCALE GENOMIC DNA]</scope>
    <source>
        <strain evidence="3">CGMCC 1.12284</strain>
    </source>
</reference>
<sequence length="225" mass="24064">MNRRRVVQLVALGGFTIPLAGCSNEAADDEDASNGDEDETAEEEDEPVDEPADQEFSGSGDDVIEDVPIEGGLTIVDATHEGEDEFGVRLVPEDGSGTLFADSSGAYTGQTARNIDDGSYVLSVVADGDWDVTIQQPRDTGGERPPLSISGSGNEVRGPFEFDGTYQPSGDFDGESISVNILSSTGDSRQFVFNEGSITNPSQFEYEEIGYVEIKSDGEWSIEIE</sequence>
<dbReference type="OrthoDB" id="248140at2157"/>
<dbReference type="Proteomes" id="UP000183275">
    <property type="component" value="Unassembled WGS sequence"/>
</dbReference>
<protein>
    <submittedName>
        <fullName evidence="2">Uncharacterized protein</fullName>
    </submittedName>
</protein>
<feature type="region of interest" description="Disordered" evidence="1">
    <location>
        <begin position="135"/>
        <end position="158"/>
    </location>
</feature>
<evidence type="ECO:0000313" key="3">
    <source>
        <dbReference type="Proteomes" id="UP000183275"/>
    </source>
</evidence>
<name>A0A1I0NJ41_9EURY</name>
<dbReference type="eggNOG" id="arCOG09394">
    <property type="taxonomic scope" value="Archaea"/>
</dbReference>
<feature type="region of interest" description="Disordered" evidence="1">
    <location>
        <begin position="20"/>
        <end position="66"/>
    </location>
</feature>
<gene>
    <name evidence="2" type="ORF">SAMN05216285_1780</name>
</gene>
<proteinExistence type="predicted"/>
<evidence type="ECO:0000256" key="1">
    <source>
        <dbReference type="SAM" id="MobiDB-lite"/>
    </source>
</evidence>
<organism evidence="2 3">
    <name type="scientific">Natrinema salifodinae</name>
    <dbReference type="NCBI Taxonomy" id="1202768"/>
    <lineage>
        <taxon>Archaea</taxon>
        <taxon>Methanobacteriati</taxon>
        <taxon>Methanobacteriota</taxon>
        <taxon>Stenosarchaea group</taxon>
        <taxon>Halobacteria</taxon>
        <taxon>Halobacteriales</taxon>
        <taxon>Natrialbaceae</taxon>
        <taxon>Natrinema</taxon>
    </lineage>
</organism>
<dbReference type="EMBL" id="FOIS01000002">
    <property type="protein sequence ID" value="SEW01319.1"/>
    <property type="molecule type" value="Genomic_DNA"/>
</dbReference>
<feature type="compositionally biased region" description="Acidic residues" evidence="1">
    <location>
        <begin position="26"/>
        <end position="53"/>
    </location>
</feature>
<dbReference type="AlphaFoldDB" id="A0A1I0NJ41"/>
<dbReference type="RefSeq" id="WP_049989047.1">
    <property type="nucleotide sequence ID" value="NZ_FOIS01000002.1"/>
</dbReference>
<keyword evidence="3" id="KW-1185">Reference proteome</keyword>